<keyword evidence="3" id="KW-0804">Transcription</keyword>
<dbReference type="PROSITE" id="PS00519">
    <property type="entry name" value="HTH_ASNC_1"/>
    <property type="match status" value="1"/>
</dbReference>
<dbReference type="InterPro" id="IPR019885">
    <property type="entry name" value="Tscrpt_reg_HTH_AsnC-type_CS"/>
</dbReference>
<dbReference type="SMART" id="SM00344">
    <property type="entry name" value="HTH_ASNC"/>
    <property type="match status" value="1"/>
</dbReference>
<evidence type="ECO:0000256" key="1">
    <source>
        <dbReference type="ARBA" id="ARBA00023015"/>
    </source>
</evidence>
<evidence type="ECO:0000259" key="4">
    <source>
        <dbReference type="PROSITE" id="PS50956"/>
    </source>
</evidence>
<dbReference type="GO" id="GO:0043200">
    <property type="term" value="P:response to amino acid"/>
    <property type="evidence" value="ECO:0007669"/>
    <property type="project" value="TreeGrafter"/>
</dbReference>
<dbReference type="SUPFAM" id="SSF54909">
    <property type="entry name" value="Dimeric alpha+beta barrel"/>
    <property type="match status" value="1"/>
</dbReference>
<dbReference type="SUPFAM" id="SSF46785">
    <property type="entry name" value="Winged helix' DNA-binding domain"/>
    <property type="match status" value="1"/>
</dbReference>
<dbReference type="InterPro" id="IPR036388">
    <property type="entry name" value="WH-like_DNA-bd_sf"/>
</dbReference>
<dbReference type="PANTHER" id="PTHR30154">
    <property type="entry name" value="LEUCINE-RESPONSIVE REGULATORY PROTEIN"/>
    <property type="match status" value="1"/>
</dbReference>
<dbReference type="GO" id="GO:0006355">
    <property type="term" value="P:regulation of DNA-templated transcription"/>
    <property type="evidence" value="ECO:0007669"/>
    <property type="project" value="UniProtKB-ARBA"/>
</dbReference>
<dbReference type="Gene3D" id="1.10.10.10">
    <property type="entry name" value="Winged helix-like DNA-binding domain superfamily/Winged helix DNA-binding domain"/>
    <property type="match status" value="1"/>
</dbReference>
<dbReference type="PRINTS" id="PR00033">
    <property type="entry name" value="HTHASNC"/>
</dbReference>
<protein>
    <submittedName>
        <fullName evidence="5">Winged helix-turn-helix transcriptional regulator</fullName>
    </submittedName>
</protein>
<dbReference type="RefSeq" id="WP_160862174.1">
    <property type="nucleotide sequence ID" value="NZ_WUMK01000011.1"/>
</dbReference>
<dbReference type="InterPro" id="IPR000485">
    <property type="entry name" value="AsnC-type_HTH_dom"/>
</dbReference>
<keyword evidence="2" id="KW-0238">DNA-binding</keyword>
<evidence type="ECO:0000256" key="2">
    <source>
        <dbReference type="ARBA" id="ARBA00023125"/>
    </source>
</evidence>
<dbReference type="InterPro" id="IPR019887">
    <property type="entry name" value="Tscrpt_reg_AsnC/Lrp_C"/>
</dbReference>
<comment type="caution">
    <text evidence="5">The sequence shown here is derived from an EMBL/GenBank/DDBJ whole genome shotgun (WGS) entry which is preliminary data.</text>
</comment>
<reference evidence="5 6" key="1">
    <citation type="submission" date="2019-12" db="EMBL/GenBank/DDBJ databases">
        <title>Shinella kummerowiae sp. nov., a symbiotic bacterium isolated from root nodules of the herbal legume Kummerowia stipulacea.</title>
        <authorList>
            <person name="Gao J."/>
        </authorList>
    </citation>
    <scope>NUCLEOTIDE SEQUENCE [LARGE SCALE GENOMIC DNA]</scope>
    <source>
        <strain evidence="5 6">CCBAU 25048</strain>
    </source>
</reference>
<dbReference type="InterPro" id="IPR011991">
    <property type="entry name" value="ArsR-like_HTH"/>
</dbReference>
<accession>A0A6N8SHY1</accession>
<dbReference type="AlphaFoldDB" id="A0A6N8SHY1"/>
<dbReference type="InterPro" id="IPR019888">
    <property type="entry name" value="Tscrpt_reg_AsnC-like"/>
</dbReference>
<proteinExistence type="predicted"/>
<keyword evidence="6" id="KW-1185">Reference proteome</keyword>
<feature type="domain" description="HTH asnC-type" evidence="4">
    <location>
        <begin position="1"/>
        <end position="62"/>
    </location>
</feature>
<dbReference type="Proteomes" id="UP000435802">
    <property type="component" value="Unassembled WGS sequence"/>
</dbReference>
<dbReference type="GO" id="GO:0043565">
    <property type="term" value="F:sequence-specific DNA binding"/>
    <property type="evidence" value="ECO:0007669"/>
    <property type="project" value="InterPro"/>
</dbReference>
<dbReference type="PANTHER" id="PTHR30154:SF34">
    <property type="entry name" value="TRANSCRIPTIONAL REGULATOR AZLB"/>
    <property type="match status" value="1"/>
</dbReference>
<keyword evidence="1" id="KW-0805">Transcription regulation</keyword>
<evidence type="ECO:0000256" key="3">
    <source>
        <dbReference type="ARBA" id="ARBA00023163"/>
    </source>
</evidence>
<organism evidence="5 6">
    <name type="scientific">Shinella kummerowiae</name>
    <dbReference type="NCBI Taxonomy" id="417745"/>
    <lineage>
        <taxon>Bacteria</taxon>
        <taxon>Pseudomonadati</taxon>
        <taxon>Pseudomonadota</taxon>
        <taxon>Alphaproteobacteria</taxon>
        <taxon>Hyphomicrobiales</taxon>
        <taxon>Rhizobiaceae</taxon>
        <taxon>Shinella</taxon>
    </lineage>
</organism>
<dbReference type="Pfam" id="PF13412">
    <property type="entry name" value="HTH_24"/>
    <property type="match status" value="1"/>
</dbReference>
<name>A0A6N8SHY1_9HYPH</name>
<dbReference type="CDD" id="cd00090">
    <property type="entry name" value="HTH_ARSR"/>
    <property type="match status" value="1"/>
</dbReference>
<dbReference type="GO" id="GO:0005829">
    <property type="term" value="C:cytosol"/>
    <property type="evidence" value="ECO:0007669"/>
    <property type="project" value="TreeGrafter"/>
</dbReference>
<dbReference type="Pfam" id="PF01037">
    <property type="entry name" value="AsnC_trans_reg"/>
    <property type="match status" value="1"/>
</dbReference>
<dbReference type="InterPro" id="IPR036390">
    <property type="entry name" value="WH_DNA-bd_sf"/>
</dbReference>
<evidence type="ECO:0000313" key="6">
    <source>
        <dbReference type="Proteomes" id="UP000435802"/>
    </source>
</evidence>
<dbReference type="InterPro" id="IPR011008">
    <property type="entry name" value="Dimeric_a/b-barrel"/>
</dbReference>
<dbReference type="EMBL" id="WUMK01000011">
    <property type="protein sequence ID" value="MXN48684.1"/>
    <property type="molecule type" value="Genomic_DNA"/>
</dbReference>
<dbReference type="Gene3D" id="3.30.70.920">
    <property type="match status" value="1"/>
</dbReference>
<evidence type="ECO:0000313" key="5">
    <source>
        <dbReference type="EMBL" id="MXN48684.1"/>
    </source>
</evidence>
<gene>
    <name evidence="5" type="ORF">GR138_26110</name>
</gene>
<dbReference type="FunFam" id="1.10.10.10:FF:000186">
    <property type="entry name" value="AsnC family transcriptional regulator"/>
    <property type="match status" value="1"/>
</dbReference>
<dbReference type="PROSITE" id="PS50956">
    <property type="entry name" value="HTH_ASNC_2"/>
    <property type="match status" value="1"/>
</dbReference>
<dbReference type="OrthoDB" id="9812082at2"/>
<sequence length="151" mass="17110">MDEKDQQIVAALQDNGRLTNQELSERVNLSPSPCLRRVRLLEESGVIKGYTAVVDEATYGLPITAFVRIRLERHTQAAVAAFERKVRDIDAIIDCYVMTGDADYLLRVLVESLQDYESFVRTRLHMIEGIASIDTSFAYGTVKRATRFPRV</sequence>